<dbReference type="SUPFAM" id="SSF158997">
    <property type="entry name" value="Trm112p-like"/>
    <property type="match status" value="1"/>
</dbReference>
<name>A0A517M8T0_9BACT</name>
<evidence type="ECO:0000313" key="1">
    <source>
        <dbReference type="EMBL" id="QDS91292.1"/>
    </source>
</evidence>
<organism evidence="1 2">
    <name type="scientific">Roseimaritima multifibrata</name>
    <dbReference type="NCBI Taxonomy" id="1930274"/>
    <lineage>
        <taxon>Bacteria</taxon>
        <taxon>Pseudomonadati</taxon>
        <taxon>Planctomycetota</taxon>
        <taxon>Planctomycetia</taxon>
        <taxon>Pirellulales</taxon>
        <taxon>Pirellulaceae</taxon>
        <taxon>Roseimaritima</taxon>
    </lineage>
</organism>
<dbReference type="RefSeq" id="WP_145349380.1">
    <property type="nucleotide sequence ID" value="NZ_CP036262.1"/>
</dbReference>
<dbReference type="OrthoDB" id="9812205at2"/>
<protein>
    <recommendedName>
        <fullName evidence="3">Trm112p-like protein</fullName>
    </recommendedName>
</protein>
<gene>
    <name evidence="1" type="ORF">FF011L_00210</name>
</gene>
<dbReference type="AlphaFoldDB" id="A0A517M8T0"/>
<dbReference type="KEGG" id="rml:FF011L_00210"/>
<dbReference type="Gene3D" id="2.20.25.10">
    <property type="match status" value="1"/>
</dbReference>
<dbReference type="EMBL" id="CP036262">
    <property type="protein sequence ID" value="QDS91292.1"/>
    <property type="molecule type" value="Genomic_DNA"/>
</dbReference>
<keyword evidence="2" id="KW-1185">Reference proteome</keyword>
<evidence type="ECO:0000313" key="2">
    <source>
        <dbReference type="Proteomes" id="UP000320672"/>
    </source>
</evidence>
<evidence type="ECO:0008006" key="3">
    <source>
        <dbReference type="Google" id="ProtNLM"/>
    </source>
</evidence>
<reference evidence="1 2" key="1">
    <citation type="submission" date="2019-02" db="EMBL/GenBank/DDBJ databases">
        <title>Deep-cultivation of Planctomycetes and their phenomic and genomic characterization uncovers novel biology.</title>
        <authorList>
            <person name="Wiegand S."/>
            <person name="Jogler M."/>
            <person name="Boedeker C."/>
            <person name="Pinto D."/>
            <person name="Vollmers J."/>
            <person name="Rivas-Marin E."/>
            <person name="Kohn T."/>
            <person name="Peeters S.H."/>
            <person name="Heuer A."/>
            <person name="Rast P."/>
            <person name="Oberbeckmann S."/>
            <person name="Bunk B."/>
            <person name="Jeske O."/>
            <person name="Meyerdierks A."/>
            <person name="Storesund J.E."/>
            <person name="Kallscheuer N."/>
            <person name="Luecker S."/>
            <person name="Lage O.M."/>
            <person name="Pohl T."/>
            <person name="Merkel B.J."/>
            <person name="Hornburger P."/>
            <person name="Mueller R.-W."/>
            <person name="Bruemmer F."/>
            <person name="Labrenz M."/>
            <person name="Spormann A.M."/>
            <person name="Op den Camp H."/>
            <person name="Overmann J."/>
            <person name="Amann R."/>
            <person name="Jetten M.S.M."/>
            <person name="Mascher T."/>
            <person name="Medema M.H."/>
            <person name="Devos D.P."/>
            <person name="Kaster A.-K."/>
            <person name="Ovreas L."/>
            <person name="Rohde M."/>
            <person name="Galperin M.Y."/>
            <person name="Jogler C."/>
        </authorList>
    </citation>
    <scope>NUCLEOTIDE SEQUENCE [LARGE SCALE GENOMIC DNA]</scope>
    <source>
        <strain evidence="1 2">FF011L</strain>
    </source>
</reference>
<accession>A0A517M8T0</accession>
<dbReference type="Proteomes" id="UP000320672">
    <property type="component" value="Chromosome"/>
</dbReference>
<sequence>MIDQELLALIRCPITNQPLKQASDDLVSRCNQGVTAGTLQDRGQRAVTEPIEQLLVTEDQQWGYPVRSEIPTLIPDWAIELAAMPAE</sequence>
<proteinExistence type="predicted"/>